<dbReference type="Gramene" id="C.cajan_14823.t">
    <property type="protein sequence ID" value="C.cajan_14823.t.cds1"/>
    <property type="gene ID" value="C.cajan_14823"/>
</dbReference>
<keyword evidence="3" id="KW-1185">Reference proteome</keyword>
<dbReference type="STRING" id="3821.A0A151SYE1"/>
<dbReference type="Proteomes" id="UP000075243">
    <property type="component" value="Chromosome 10"/>
</dbReference>
<dbReference type="InterPro" id="IPR013103">
    <property type="entry name" value="RVT_2"/>
</dbReference>
<dbReference type="EMBL" id="CM003612">
    <property type="protein sequence ID" value="KYP59816.1"/>
    <property type="molecule type" value="Genomic_DNA"/>
</dbReference>
<evidence type="ECO:0000313" key="2">
    <source>
        <dbReference type="EMBL" id="KYP59816.1"/>
    </source>
</evidence>
<proteinExistence type="predicted"/>
<dbReference type="Pfam" id="PF07727">
    <property type="entry name" value="RVT_2"/>
    <property type="match status" value="1"/>
</dbReference>
<dbReference type="AlphaFoldDB" id="A0A151SYE1"/>
<accession>A0A151SYE1</accession>
<organism evidence="2 3">
    <name type="scientific">Cajanus cajan</name>
    <name type="common">Pigeon pea</name>
    <name type="synonym">Cajanus indicus</name>
    <dbReference type="NCBI Taxonomy" id="3821"/>
    <lineage>
        <taxon>Eukaryota</taxon>
        <taxon>Viridiplantae</taxon>
        <taxon>Streptophyta</taxon>
        <taxon>Embryophyta</taxon>
        <taxon>Tracheophyta</taxon>
        <taxon>Spermatophyta</taxon>
        <taxon>Magnoliopsida</taxon>
        <taxon>eudicotyledons</taxon>
        <taxon>Gunneridae</taxon>
        <taxon>Pentapetalae</taxon>
        <taxon>rosids</taxon>
        <taxon>fabids</taxon>
        <taxon>Fabales</taxon>
        <taxon>Fabaceae</taxon>
        <taxon>Papilionoideae</taxon>
        <taxon>50 kb inversion clade</taxon>
        <taxon>NPAAA clade</taxon>
        <taxon>indigoferoid/millettioid clade</taxon>
        <taxon>Phaseoleae</taxon>
        <taxon>Cajanus</taxon>
    </lineage>
</organism>
<evidence type="ECO:0000259" key="1">
    <source>
        <dbReference type="Pfam" id="PF07727"/>
    </source>
</evidence>
<reference evidence="2 3" key="1">
    <citation type="journal article" date="2012" name="Nat. Biotechnol.">
        <title>Draft genome sequence of pigeonpea (Cajanus cajan), an orphan legume crop of resource-poor farmers.</title>
        <authorList>
            <person name="Varshney R.K."/>
            <person name="Chen W."/>
            <person name="Li Y."/>
            <person name="Bharti A.K."/>
            <person name="Saxena R.K."/>
            <person name="Schlueter J.A."/>
            <person name="Donoghue M.T."/>
            <person name="Azam S."/>
            <person name="Fan G."/>
            <person name="Whaley A.M."/>
            <person name="Farmer A.D."/>
            <person name="Sheridan J."/>
            <person name="Iwata A."/>
            <person name="Tuteja R."/>
            <person name="Penmetsa R.V."/>
            <person name="Wu W."/>
            <person name="Upadhyaya H.D."/>
            <person name="Yang S.P."/>
            <person name="Shah T."/>
            <person name="Saxena K.B."/>
            <person name="Michael T."/>
            <person name="McCombie W.R."/>
            <person name="Yang B."/>
            <person name="Zhang G."/>
            <person name="Yang H."/>
            <person name="Wang J."/>
            <person name="Spillane C."/>
            <person name="Cook D.R."/>
            <person name="May G.D."/>
            <person name="Xu X."/>
            <person name="Jackson S.A."/>
        </authorList>
    </citation>
    <scope>NUCLEOTIDE SEQUENCE [LARGE SCALE GENOMIC DNA]</scope>
    <source>
        <strain evidence="3">cv. Asha</strain>
    </source>
</reference>
<evidence type="ECO:0000313" key="3">
    <source>
        <dbReference type="Proteomes" id="UP000075243"/>
    </source>
</evidence>
<protein>
    <submittedName>
        <fullName evidence="2">Retrovirus-related Pol polyprotein from transposon TNT 1-94</fullName>
    </submittedName>
</protein>
<feature type="domain" description="Reverse transcriptase Ty1/copia-type" evidence="1">
    <location>
        <begin position="12"/>
        <end position="89"/>
    </location>
</feature>
<sequence>MDNEIYAIEKNEIREITYLPIDKRPIGAKWLYKTKYNSNGEINRFKAMLVANGFKQKLGIDNFEVFASDARLDKIICIYFFTQNNWKIYKKWMLHLHF</sequence>
<name>A0A151SYE1_CAJCA</name>
<gene>
    <name evidence="2" type="ORF">KK1_015257</name>
</gene>